<keyword evidence="1" id="KW-0805">Transcription regulation</keyword>
<evidence type="ECO:0000256" key="4">
    <source>
        <dbReference type="ARBA" id="ARBA00023242"/>
    </source>
</evidence>
<dbReference type="Gene3D" id="4.10.240.10">
    <property type="entry name" value="Zn(2)-C6 fungal-type DNA-binding domain"/>
    <property type="match status" value="1"/>
</dbReference>
<dbReference type="EMBL" id="ML736878">
    <property type="protein sequence ID" value="KAE8397786.1"/>
    <property type="molecule type" value="Genomic_DNA"/>
</dbReference>
<dbReference type="GO" id="GO:0008270">
    <property type="term" value="F:zinc ion binding"/>
    <property type="evidence" value="ECO:0007669"/>
    <property type="project" value="InterPro"/>
</dbReference>
<keyword evidence="6" id="KW-1185">Reference proteome</keyword>
<evidence type="ECO:0000313" key="5">
    <source>
        <dbReference type="EMBL" id="KAE8397786.1"/>
    </source>
</evidence>
<keyword evidence="2" id="KW-0238">DNA-binding</keyword>
<dbReference type="RefSeq" id="XP_031935105.1">
    <property type="nucleotide sequence ID" value="XM_032083721.1"/>
</dbReference>
<accession>A0A5N7CUA8</accession>
<dbReference type="InterPro" id="IPR036864">
    <property type="entry name" value="Zn2-C6_fun-type_DNA-bd_sf"/>
</dbReference>
<dbReference type="GO" id="GO:0003677">
    <property type="term" value="F:DNA binding"/>
    <property type="evidence" value="ECO:0007669"/>
    <property type="project" value="UniProtKB-KW"/>
</dbReference>
<dbReference type="Proteomes" id="UP000325579">
    <property type="component" value="Unassembled WGS sequence"/>
</dbReference>
<dbReference type="AlphaFoldDB" id="A0A5N7CUA8"/>
<protein>
    <recommendedName>
        <fullName evidence="7">Zn(2)-C6 fungal-type domain-containing protein</fullName>
    </recommendedName>
</protein>
<evidence type="ECO:0008006" key="7">
    <source>
        <dbReference type="Google" id="ProtNLM"/>
    </source>
</evidence>
<gene>
    <name evidence="5" type="ORF">BDV37DRAFT_264876</name>
</gene>
<evidence type="ECO:0000256" key="3">
    <source>
        <dbReference type="ARBA" id="ARBA00023163"/>
    </source>
</evidence>
<reference evidence="5 6" key="1">
    <citation type="submission" date="2019-04" db="EMBL/GenBank/DDBJ databases">
        <authorList>
            <consortium name="DOE Joint Genome Institute"/>
            <person name="Mondo S."/>
            <person name="Kjaerbolling I."/>
            <person name="Vesth T."/>
            <person name="Frisvad J.C."/>
            <person name="Nybo J.L."/>
            <person name="Theobald S."/>
            <person name="Kildgaard S."/>
            <person name="Isbrandt T."/>
            <person name="Kuo A."/>
            <person name="Sato A."/>
            <person name="Lyhne E.K."/>
            <person name="Kogle M.E."/>
            <person name="Wiebenga A."/>
            <person name="Kun R.S."/>
            <person name="Lubbers R.J."/>
            <person name="Makela M.R."/>
            <person name="Barry K."/>
            <person name="Chovatia M."/>
            <person name="Clum A."/>
            <person name="Daum C."/>
            <person name="Haridas S."/>
            <person name="He G."/>
            <person name="LaButti K."/>
            <person name="Lipzen A."/>
            <person name="Riley R."/>
            <person name="Salamov A."/>
            <person name="Simmons B.A."/>
            <person name="Magnuson J.K."/>
            <person name="Henrissat B."/>
            <person name="Mortensen U.H."/>
            <person name="Larsen T.O."/>
            <person name="Devries R.P."/>
            <person name="Grigoriev I.V."/>
            <person name="Machida M."/>
            <person name="Baker S.E."/>
            <person name="Andersen M.R."/>
            <person name="Cantor M.N."/>
            <person name="Hua S.X."/>
        </authorList>
    </citation>
    <scope>NUCLEOTIDE SEQUENCE [LARGE SCALE GENOMIC DNA]</scope>
    <source>
        <strain evidence="5 6">CBS 119388</strain>
    </source>
</reference>
<organism evidence="5 6">
    <name type="scientific">Aspergillus pseudonomiae</name>
    <dbReference type="NCBI Taxonomy" id="1506151"/>
    <lineage>
        <taxon>Eukaryota</taxon>
        <taxon>Fungi</taxon>
        <taxon>Dikarya</taxon>
        <taxon>Ascomycota</taxon>
        <taxon>Pezizomycotina</taxon>
        <taxon>Eurotiomycetes</taxon>
        <taxon>Eurotiomycetidae</taxon>
        <taxon>Eurotiales</taxon>
        <taxon>Aspergillaceae</taxon>
        <taxon>Aspergillus</taxon>
        <taxon>Aspergillus subgen. Circumdati</taxon>
    </lineage>
</organism>
<evidence type="ECO:0000256" key="2">
    <source>
        <dbReference type="ARBA" id="ARBA00023125"/>
    </source>
</evidence>
<keyword evidence="4" id="KW-0539">Nucleus</keyword>
<dbReference type="GO" id="GO:0000981">
    <property type="term" value="F:DNA-binding transcription factor activity, RNA polymerase II-specific"/>
    <property type="evidence" value="ECO:0007669"/>
    <property type="project" value="InterPro"/>
</dbReference>
<proteinExistence type="predicted"/>
<evidence type="ECO:0000256" key="1">
    <source>
        <dbReference type="ARBA" id="ARBA00023015"/>
    </source>
</evidence>
<name>A0A5N7CUA8_9EURO</name>
<keyword evidence="3" id="KW-0804">Transcription</keyword>
<evidence type="ECO:0000313" key="6">
    <source>
        <dbReference type="Proteomes" id="UP000325579"/>
    </source>
</evidence>
<sequence length="61" mass="6867">MMKPARARNACMRCRRQKLKVCYPPGHSRGLILTACECDNIRPCQLCSRAGVDCQSVVSKR</sequence>
<dbReference type="GeneID" id="43668412"/>